<comment type="caution">
    <text evidence="3">The sequence shown here is derived from an EMBL/GenBank/DDBJ whole genome shotgun (WGS) entry which is preliminary data.</text>
</comment>
<sequence>MNLLRLNFLVLSVFAAACGDKGDDTEGTPTGTTTTTTTDPTDGNSTTSPSTDGTTDPTTGEPACVDPSLSDFGPAVEVTLRNGGTTRLFLNLQEMCTPVLPIALRDASDVAVKINKDACENDCGDVLAGACGCPAGCGPGDVVQLEPGGTFVTSWTGRVWNEHGLPAECPMEGCAPQCFAAAQAPAGTYTVSARALDAVVDCEPCTCEPGPEGSCVFNGGFAMGAEVVAEAELVYPTQTGVEVAFE</sequence>
<gene>
    <name evidence="3" type="ORF">OV079_33465</name>
</gene>
<organism evidence="3 4">
    <name type="scientific">Nannocystis pusilla</name>
    <dbReference type="NCBI Taxonomy" id="889268"/>
    <lineage>
        <taxon>Bacteria</taxon>
        <taxon>Pseudomonadati</taxon>
        <taxon>Myxococcota</taxon>
        <taxon>Polyangia</taxon>
        <taxon>Nannocystales</taxon>
        <taxon>Nannocystaceae</taxon>
        <taxon>Nannocystis</taxon>
    </lineage>
</organism>
<protein>
    <submittedName>
        <fullName evidence="3">Uncharacterized protein</fullName>
    </submittedName>
</protein>
<evidence type="ECO:0000256" key="1">
    <source>
        <dbReference type="SAM" id="MobiDB-lite"/>
    </source>
</evidence>
<proteinExistence type="predicted"/>
<dbReference type="RefSeq" id="WP_267773311.1">
    <property type="nucleotide sequence ID" value="NZ_JAPNKE010000002.1"/>
</dbReference>
<feature type="region of interest" description="Disordered" evidence="1">
    <location>
        <begin position="20"/>
        <end position="61"/>
    </location>
</feature>
<feature type="compositionally biased region" description="Low complexity" evidence="1">
    <location>
        <begin position="27"/>
        <end position="60"/>
    </location>
</feature>
<keyword evidence="4" id="KW-1185">Reference proteome</keyword>
<evidence type="ECO:0000313" key="4">
    <source>
        <dbReference type="Proteomes" id="UP001150924"/>
    </source>
</evidence>
<dbReference type="EMBL" id="JAPNKE010000002">
    <property type="protein sequence ID" value="MCY1010392.1"/>
    <property type="molecule type" value="Genomic_DNA"/>
</dbReference>
<keyword evidence="2" id="KW-0732">Signal</keyword>
<evidence type="ECO:0000256" key="2">
    <source>
        <dbReference type="SAM" id="SignalP"/>
    </source>
</evidence>
<reference evidence="3" key="1">
    <citation type="submission" date="2022-11" db="EMBL/GenBank/DDBJ databases">
        <title>Minimal conservation of predation-associated metabolite biosynthetic gene clusters underscores biosynthetic potential of Myxococcota including descriptions for ten novel species: Archangium lansinium sp. nov., Myxococcus landrumus sp. nov., Nannocystis bai.</title>
        <authorList>
            <person name="Ahearne A."/>
            <person name="Stevens C."/>
            <person name="Phillips K."/>
        </authorList>
    </citation>
    <scope>NUCLEOTIDE SEQUENCE</scope>
    <source>
        <strain evidence="3">Na p29</strain>
    </source>
</reference>
<feature type="chain" id="PRO_5040853656" evidence="2">
    <location>
        <begin position="18"/>
        <end position="246"/>
    </location>
</feature>
<feature type="signal peptide" evidence="2">
    <location>
        <begin position="1"/>
        <end position="17"/>
    </location>
</feature>
<name>A0A9X3IZA2_9BACT</name>
<dbReference type="AlphaFoldDB" id="A0A9X3IZA2"/>
<evidence type="ECO:0000313" key="3">
    <source>
        <dbReference type="EMBL" id="MCY1010392.1"/>
    </source>
</evidence>
<dbReference type="Proteomes" id="UP001150924">
    <property type="component" value="Unassembled WGS sequence"/>
</dbReference>
<accession>A0A9X3IZA2</accession>
<dbReference type="PROSITE" id="PS51257">
    <property type="entry name" value="PROKAR_LIPOPROTEIN"/>
    <property type="match status" value="1"/>
</dbReference>